<feature type="region of interest" description="Disordered" evidence="1">
    <location>
        <begin position="153"/>
        <end position="184"/>
    </location>
</feature>
<keyword evidence="3" id="KW-1185">Reference proteome</keyword>
<dbReference type="Proteomes" id="UP001596292">
    <property type="component" value="Unassembled WGS sequence"/>
</dbReference>
<gene>
    <name evidence="2" type="ORF">ACFQE0_27495</name>
</gene>
<comment type="caution">
    <text evidence="2">The sequence shown here is derived from an EMBL/GenBank/DDBJ whole genome shotgun (WGS) entry which is preliminary data.</text>
</comment>
<evidence type="ECO:0000313" key="2">
    <source>
        <dbReference type="EMBL" id="MFC6792974.1"/>
    </source>
</evidence>
<dbReference type="RefSeq" id="WP_378975858.1">
    <property type="nucleotide sequence ID" value="NZ_JBHSWN010000004.1"/>
</dbReference>
<reference evidence="3" key="1">
    <citation type="journal article" date="2019" name="Int. J. Syst. Evol. Microbiol.">
        <title>The Global Catalogue of Microorganisms (GCM) 10K type strain sequencing project: providing services to taxonomists for standard genome sequencing and annotation.</title>
        <authorList>
            <consortium name="The Broad Institute Genomics Platform"/>
            <consortium name="The Broad Institute Genome Sequencing Center for Infectious Disease"/>
            <person name="Wu L."/>
            <person name="Ma J."/>
        </authorList>
    </citation>
    <scope>NUCLEOTIDE SEQUENCE [LARGE SCALE GENOMIC DNA]</scope>
    <source>
        <strain evidence="3">CCUG 48316</strain>
    </source>
</reference>
<name>A0ABW2BTL2_9HYPH</name>
<dbReference type="EMBL" id="JBHSWN010000004">
    <property type="protein sequence ID" value="MFC6792974.1"/>
    <property type="molecule type" value="Genomic_DNA"/>
</dbReference>
<feature type="region of interest" description="Disordered" evidence="1">
    <location>
        <begin position="1"/>
        <end position="24"/>
    </location>
</feature>
<evidence type="ECO:0000313" key="3">
    <source>
        <dbReference type="Proteomes" id="UP001596292"/>
    </source>
</evidence>
<accession>A0ABW2BTL2</accession>
<proteinExistence type="predicted"/>
<evidence type="ECO:0000256" key="1">
    <source>
        <dbReference type="SAM" id="MobiDB-lite"/>
    </source>
</evidence>
<organism evidence="2 3">
    <name type="scientific">Methylobacterium komagatae</name>
    <dbReference type="NCBI Taxonomy" id="374425"/>
    <lineage>
        <taxon>Bacteria</taxon>
        <taxon>Pseudomonadati</taxon>
        <taxon>Pseudomonadota</taxon>
        <taxon>Alphaproteobacteria</taxon>
        <taxon>Hyphomicrobiales</taxon>
        <taxon>Methylobacteriaceae</taxon>
        <taxon>Methylobacterium</taxon>
    </lineage>
</organism>
<feature type="compositionally biased region" description="Acidic residues" evidence="1">
    <location>
        <begin position="153"/>
        <end position="164"/>
    </location>
</feature>
<protein>
    <submittedName>
        <fullName evidence="2">Uncharacterized protein</fullName>
    </submittedName>
</protein>
<sequence>MKEPTTAKARGHWPEPAPETGRSEPWVPVTVYMPESLYGWFRGFVAASLLQGMFRNVGIGITNALYCIAGRDHANGRSLYSLAHWTAGLRKTDLAGAMFALGDDAPNRQAANDLITAAALAAEPYADQLPDDPERNAAVRRILAAVGVEVIEDDADWTDTTDDEPPAHDAPRPSPYLTDDDIPF</sequence>